<evidence type="ECO:0000256" key="1">
    <source>
        <dbReference type="ARBA" id="ARBA00012513"/>
    </source>
</evidence>
<dbReference type="GO" id="GO:0005524">
    <property type="term" value="F:ATP binding"/>
    <property type="evidence" value="ECO:0007669"/>
    <property type="project" value="InterPro"/>
</dbReference>
<name>A0A5J4X153_9EUKA</name>
<reference evidence="3 4" key="1">
    <citation type="submission" date="2019-03" db="EMBL/GenBank/DDBJ databases">
        <title>Single cell metagenomics reveals metabolic interactions within the superorganism composed of flagellate Streblomastix strix and complex community of Bacteroidetes bacteria on its surface.</title>
        <authorList>
            <person name="Treitli S.C."/>
            <person name="Kolisko M."/>
            <person name="Husnik F."/>
            <person name="Keeling P."/>
            <person name="Hampl V."/>
        </authorList>
    </citation>
    <scope>NUCLEOTIDE SEQUENCE [LARGE SCALE GENOMIC DNA]</scope>
    <source>
        <strain evidence="3">ST1C</strain>
    </source>
</reference>
<dbReference type="Pfam" id="PF00069">
    <property type="entry name" value="Pkinase"/>
    <property type="match status" value="1"/>
</dbReference>
<dbReference type="PANTHER" id="PTHR11909">
    <property type="entry name" value="CASEIN KINASE-RELATED"/>
    <property type="match status" value="1"/>
</dbReference>
<protein>
    <recommendedName>
        <fullName evidence="1">non-specific serine/threonine protein kinase</fullName>
        <ecNumber evidence="1">2.7.11.1</ecNumber>
    </recommendedName>
</protein>
<dbReference type="Proteomes" id="UP000324800">
    <property type="component" value="Unassembled WGS sequence"/>
</dbReference>
<dbReference type="OrthoDB" id="3203292at2759"/>
<organism evidence="3 4">
    <name type="scientific">Streblomastix strix</name>
    <dbReference type="NCBI Taxonomy" id="222440"/>
    <lineage>
        <taxon>Eukaryota</taxon>
        <taxon>Metamonada</taxon>
        <taxon>Preaxostyla</taxon>
        <taxon>Oxymonadida</taxon>
        <taxon>Streblomastigidae</taxon>
        <taxon>Streblomastix</taxon>
    </lineage>
</organism>
<dbReference type="GO" id="GO:0004674">
    <property type="term" value="F:protein serine/threonine kinase activity"/>
    <property type="evidence" value="ECO:0007669"/>
    <property type="project" value="UniProtKB-EC"/>
</dbReference>
<evidence type="ECO:0000313" key="3">
    <source>
        <dbReference type="EMBL" id="KAA6400994.1"/>
    </source>
</evidence>
<dbReference type="EMBL" id="SNRW01000462">
    <property type="protein sequence ID" value="KAA6400994.1"/>
    <property type="molecule type" value="Genomic_DNA"/>
</dbReference>
<comment type="caution">
    <text evidence="3">The sequence shown here is derived from an EMBL/GenBank/DDBJ whole genome shotgun (WGS) entry which is preliminary data.</text>
</comment>
<dbReference type="AlphaFoldDB" id="A0A5J4X153"/>
<dbReference type="PROSITE" id="PS50011">
    <property type="entry name" value="PROTEIN_KINASE_DOM"/>
    <property type="match status" value="1"/>
</dbReference>
<dbReference type="SMART" id="SM00220">
    <property type="entry name" value="S_TKc"/>
    <property type="match status" value="1"/>
</dbReference>
<keyword evidence="3" id="KW-0808">Transferase</keyword>
<proteinExistence type="predicted"/>
<dbReference type="EC" id="2.7.11.1" evidence="1"/>
<dbReference type="InterPro" id="IPR011009">
    <property type="entry name" value="Kinase-like_dom_sf"/>
</dbReference>
<sequence>MEEEDNPIAVGDIVNSRYKIVRCITNRSDRMIFFALDTQMKQVAIKFEQDTGEQTAVCTEAAILNILAGSRNIPQFLHFGLHKNYKYLAMELLGPNLIDLVNYKKPYKFSLHSILKFGIQAIEAIQVVHSKGFVHRDIKPGNFLIGNTPDTFNLFKLTGFGMCKKIHKVDGIITQPMNKTNF</sequence>
<dbReference type="PROSITE" id="PS00108">
    <property type="entry name" value="PROTEIN_KINASE_ST"/>
    <property type="match status" value="1"/>
</dbReference>
<gene>
    <name evidence="3" type="ORF">EZS28_003476</name>
</gene>
<dbReference type="InterPro" id="IPR000719">
    <property type="entry name" value="Prot_kinase_dom"/>
</dbReference>
<evidence type="ECO:0000259" key="2">
    <source>
        <dbReference type="PROSITE" id="PS50011"/>
    </source>
</evidence>
<dbReference type="InterPro" id="IPR050235">
    <property type="entry name" value="CK1_Ser-Thr_kinase"/>
</dbReference>
<dbReference type="SUPFAM" id="SSF56112">
    <property type="entry name" value="Protein kinase-like (PK-like)"/>
    <property type="match status" value="1"/>
</dbReference>
<dbReference type="InterPro" id="IPR008271">
    <property type="entry name" value="Ser/Thr_kinase_AS"/>
</dbReference>
<dbReference type="Gene3D" id="1.10.510.10">
    <property type="entry name" value="Transferase(Phosphotransferase) domain 1"/>
    <property type="match status" value="1"/>
</dbReference>
<feature type="domain" description="Protein kinase" evidence="2">
    <location>
        <begin position="18"/>
        <end position="182"/>
    </location>
</feature>
<accession>A0A5J4X153</accession>
<evidence type="ECO:0000313" key="4">
    <source>
        <dbReference type="Proteomes" id="UP000324800"/>
    </source>
</evidence>
<keyword evidence="3" id="KW-0418">Kinase</keyword>